<evidence type="ECO:0000259" key="3">
    <source>
        <dbReference type="Pfam" id="PF06155"/>
    </source>
</evidence>
<dbReference type="Pfam" id="PF06155">
    <property type="entry name" value="GBBH-like_N"/>
    <property type="match status" value="1"/>
</dbReference>
<keyword evidence="5" id="KW-1185">Reference proteome</keyword>
<evidence type="ECO:0000256" key="2">
    <source>
        <dbReference type="ARBA" id="ARBA00023004"/>
    </source>
</evidence>
<dbReference type="InterPro" id="IPR038492">
    <property type="entry name" value="GBBH-like_N_sf"/>
</dbReference>
<keyword evidence="1" id="KW-0479">Metal-binding</keyword>
<dbReference type="RefSeq" id="WP_425345537.1">
    <property type="nucleotide sequence ID" value="NZ_JBGUBD010000005.1"/>
</dbReference>
<gene>
    <name evidence="4" type="ORF">ACERK3_09920</name>
</gene>
<dbReference type="PANTHER" id="PTHR35303">
    <property type="entry name" value="OS02G0197800 PROTEIN"/>
    <property type="match status" value="1"/>
</dbReference>
<proteinExistence type="predicted"/>
<keyword evidence="2" id="KW-0408">Iron</keyword>
<protein>
    <submittedName>
        <fullName evidence="4">Gamma-butyrobetaine hydroxylase-like domain-containing protein</fullName>
    </submittedName>
</protein>
<dbReference type="Proteomes" id="UP001575105">
    <property type="component" value="Unassembled WGS sequence"/>
</dbReference>
<evidence type="ECO:0000256" key="1">
    <source>
        <dbReference type="ARBA" id="ARBA00022723"/>
    </source>
</evidence>
<dbReference type="PANTHER" id="PTHR35303:SF5">
    <property type="entry name" value="OS02G0197800 PROTEIN"/>
    <property type="match status" value="1"/>
</dbReference>
<dbReference type="InterPro" id="IPR010376">
    <property type="entry name" value="GBBH-like_N"/>
</dbReference>
<dbReference type="EMBL" id="JBGUBD010000005">
    <property type="protein sequence ID" value="MFA9478611.1"/>
    <property type="molecule type" value="Genomic_DNA"/>
</dbReference>
<feature type="domain" description="Gamma-butyrobetaine hydroxylase-like N-terminal" evidence="3">
    <location>
        <begin position="15"/>
        <end position="104"/>
    </location>
</feature>
<reference evidence="4 5" key="1">
    <citation type="submission" date="2024-08" db="EMBL/GenBank/DDBJ databases">
        <title>Whole-genome sequencing of halo(alkali)philic microorganisms from hypersaline lakes.</title>
        <authorList>
            <person name="Sorokin D.Y."/>
            <person name="Merkel A.Y."/>
            <person name="Messina E."/>
            <person name="Yakimov M."/>
        </authorList>
    </citation>
    <scope>NUCLEOTIDE SEQUENCE [LARGE SCALE GENOMIC DNA]</scope>
    <source>
        <strain evidence="4 5">AB-hyl4</strain>
    </source>
</reference>
<evidence type="ECO:0000313" key="4">
    <source>
        <dbReference type="EMBL" id="MFA9478611.1"/>
    </source>
</evidence>
<comment type="caution">
    <text evidence="4">The sequence shown here is derived from an EMBL/GenBank/DDBJ whole genome shotgun (WGS) entry which is preliminary data.</text>
</comment>
<organism evidence="4 5">
    <name type="scientific">Natronomicrosphaera hydrolytica</name>
    <dbReference type="NCBI Taxonomy" id="3242702"/>
    <lineage>
        <taxon>Bacteria</taxon>
        <taxon>Pseudomonadati</taxon>
        <taxon>Planctomycetota</taxon>
        <taxon>Phycisphaerae</taxon>
        <taxon>Phycisphaerales</taxon>
        <taxon>Phycisphaeraceae</taxon>
        <taxon>Natronomicrosphaera</taxon>
    </lineage>
</organism>
<dbReference type="Gene3D" id="3.30.2020.30">
    <property type="match status" value="1"/>
</dbReference>
<sequence>MSDPAPLRPKHIDLKKDTALTLHWSDGRVSVYPIDYLRRMSPSADARELREEMRKNPLAVLPTSAGGTGGPLIAEGVELVGNYALRVRFSDGHDTGIYSWQYLREIDPDQPEPGDD</sequence>
<evidence type="ECO:0000313" key="5">
    <source>
        <dbReference type="Proteomes" id="UP001575105"/>
    </source>
</evidence>
<name>A0ABV4U4Z1_9BACT</name>
<accession>A0ABV4U4Z1</accession>